<protein>
    <submittedName>
        <fullName evidence="2">Uncharacterized protein</fullName>
    </submittedName>
</protein>
<name>A0A426X5P6_ENSVE</name>
<dbReference type="EMBL" id="AMZH03026112">
    <property type="protein sequence ID" value="RRT34764.1"/>
    <property type="molecule type" value="Genomic_DNA"/>
</dbReference>
<evidence type="ECO:0000256" key="1">
    <source>
        <dbReference type="SAM" id="MobiDB-lite"/>
    </source>
</evidence>
<feature type="region of interest" description="Disordered" evidence="1">
    <location>
        <begin position="49"/>
        <end position="68"/>
    </location>
</feature>
<proteinExistence type="predicted"/>
<comment type="caution">
    <text evidence="2">The sequence shown here is derived from an EMBL/GenBank/DDBJ whole genome shotgun (WGS) entry which is preliminary data.</text>
</comment>
<gene>
    <name evidence="2" type="ORF">B296_00056065</name>
</gene>
<reference evidence="2 3" key="1">
    <citation type="journal article" date="2014" name="Agronomy (Basel)">
        <title>A Draft Genome Sequence for Ensete ventricosum, the Drought-Tolerant Tree Against Hunger.</title>
        <authorList>
            <person name="Harrison J."/>
            <person name="Moore K.A."/>
            <person name="Paszkiewicz K."/>
            <person name="Jones T."/>
            <person name="Grant M."/>
            <person name="Ambacheew D."/>
            <person name="Muzemil S."/>
            <person name="Studholme D.J."/>
        </authorList>
    </citation>
    <scope>NUCLEOTIDE SEQUENCE [LARGE SCALE GENOMIC DNA]</scope>
</reference>
<evidence type="ECO:0000313" key="3">
    <source>
        <dbReference type="Proteomes" id="UP000287651"/>
    </source>
</evidence>
<sequence length="122" mass="12434">MIGYLALGSSDGASELVNCPAEATIEGSIMAPHSANVALGLAARGARDLEETKEEASGVPEEPVAGSVPATELVMEELNVGVLFAEAEVSSRHGPTRMCGSINVALMVKPGLGVHFMGCLSP</sequence>
<organism evidence="2 3">
    <name type="scientific">Ensete ventricosum</name>
    <name type="common">Abyssinian banana</name>
    <name type="synonym">Musa ensete</name>
    <dbReference type="NCBI Taxonomy" id="4639"/>
    <lineage>
        <taxon>Eukaryota</taxon>
        <taxon>Viridiplantae</taxon>
        <taxon>Streptophyta</taxon>
        <taxon>Embryophyta</taxon>
        <taxon>Tracheophyta</taxon>
        <taxon>Spermatophyta</taxon>
        <taxon>Magnoliopsida</taxon>
        <taxon>Liliopsida</taxon>
        <taxon>Zingiberales</taxon>
        <taxon>Musaceae</taxon>
        <taxon>Ensete</taxon>
    </lineage>
</organism>
<dbReference type="Proteomes" id="UP000287651">
    <property type="component" value="Unassembled WGS sequence"/>
</dbReference>
<accession>A0A426X5P6</accession>
<dbReference type="AlphaFoldDB" id="A0A426X5P6"/>
<evidence type="ECO:0000313" key="2">
    <source>
        <dbReference type="EMBL" id="RRT34764.1"/>
    </source>
</evidence>